<keyword evidence="2 3" id="KW-0833">Ubl conjugation pathway</keyword>
<dbReference type="PRINTS" id="PR00633">
    <property type="entry name" value="RCCNDNSATION"/>
</dbReference>
<comment type="caution">
    <text evidence="7">The sequence shown here is derived from an EMBL/GenBank/DDBJ whole genome shotgun (WGS) entry which is preliminary data.</text>
</comment>
<dbReference type="SUPFAM" id="SSF50985">
    <property type="entry name" value="RCC1/BLIP-II"/>
    <property type="match status" value="1"/>
</dbReference>
<evidence type="ECO:0000256" key="3">
    <source>
        <dbReference type="PROSITE-ProRule" id="PRU00104"/>
    </source>
</evidence>
<dbReference type="Gene3D" id="3.30.2410.10">
    <property type="entry name" value="Hect, E3 ligase catalytic domain"/>
    <property type="match status" value="1"/>
</dbReference>
<name>A0ABP0JES0_9DINO</name>
<dbReference type="Pfam" id="PF13540">
    <property type="entry name" value="RCC1_2"/>
    <property type="match status" value="1"/>
</dbReference>
<dbReference type="PROSITE" id="PS00626">
    <property type="entry name" value="RCC1_2"/>
    <property type="match status" value="3"/>
</dbReference>
<dbReference type="PANTHER" id="PTHR45622">
    <property type="entry name" value="UBIQUITIN-PROTEIN LIGASE E3A-RELATED"/>
    <property type="match status" value="1"/>
</dbReference>
<evidence type="ECO:0000256" key="5">
    <source>
        <dbReference type="SAM" id="MobiDB-lite"/>
    </source>
</evidence>
<feature type="repeat" description="RCC1" evidence="4">
    <location>
        <begin position="230"/>
        <end position="282"/>
    </location>
</feature>
<reference evidence="7 8" key="1">
    <citation type="submission" date="2024-02" db="EMBL/GenBank/DDBJ databases">
        <authorList>
            <person name="Chen Y."/>
            <person name="Shah S."/>
            <person name="Dougan E. K."/>
            <person name="Thang M."/>
            <person name="Chan C."/>
        </authorList>
    </citation>
    <scope>NUCLEOTIDE SEQUENCE [LARGE SCALE GENOMIC DNA]</scope>
</reference>
<evidence type="ECO:0000313" key="7">
    <source>
        <dbReference type="EMBL" id="CAK9012900.1"/>
    </source>
</evidence>
<keyword evidence="8" id="KW-1185">Reference proteome</keyword>
<dbReference type="Gene3D" id="3.30.2160.10">
    <property type="entry name" value="Hect, E3 ligase catalytic domain"/>
    <property type="match status" value="1"/>
</dbReference>
<dbReference type="Pfam" id="PF00632">
    <property type="entry name" value="HECT"/>
    <property type="match status" value="1"/>
</dbReference>
<dbReference type="InterPro" id="IPR051709">
    <property type="entry name" value="Ub-ligase/GTPase-reg"/>
</dbReference>
<dbReference type="SMART" id="SM00119">
    <property type="entry name" value="HECTc"/>
    <property type="match status" value="1"/>
</dbReference>
<dbReference type="InterPro" id="IPR009091">
    <property type="entry name" value="RCC1/BLIP-II"/>
</dbReference>
<dbReference type="EMBL" id="CAXAMM010006974">
    <property type="protein sequence ID" value="CAK9012900.1"/>
    <property type="molecule type" value="Genomic_DNA"/>
</dbReference>
<dbReference type="PANTHER" id="PTHR45622:SF60">
    <property type="entry name" value="UBIQUITIN-PROTEIN LIGASE E3A"/>
    <property type="match status" value="1"/>
</dbReference>
<feature type="repeat" description="RCC1" evidence="4">
    <location>
        <begin position="283"/>
        <end position="335"/>
    </location>
</feature>
<sequence>MGTQDKGDDKRRSSVGKNPLKVLSRLSARFRHASPTSGGNGREKKDMLRESQRLDAAYQGLDAEGTKVYAWGGRPGSGPLFADDAQDFVLEPVLANGLSERRIVSVAASKLHAIAVSDDGQVYGMGNNEDGQLHSELDEHAFRAGLKLIDEAILFNKRVIQVSCGSGHSALLTSDGFVVTYGLNDSGQLGHSRDRVPYRVPPRIVQNMGRESAIQVACANNSTFILTSRGKVLSFGLGMNGVLGLGDEENRSEPKLVRGALEGNPVVQIAAGAMHCCAVTVTGRVYAWGLNKHGQLGLPDDVEREQLLQPVRVGLSRTVRSASCGVKHSVFVTEAGVVYACGKNSKGQLGLPGKPRAKVSPPRVVEALKDFESPALQAACGEFHTVVLTEDGSVFTLGSLNGDAGDAAVPRQVEVGSGAFGLTAGGDSAFAITSEAAVLARRKSMFRAAHAAQRAIQWMTGGQLAERAETVLTVSGGGGNKRRSMRSLRRDLDLQLFDIYTLNASFLKDEFSSPNRSSPDKFDEKRNSGIQIDTMLRGMTALQDALLASMERRDAVKYLRSKVAPLVAQLDQAASVVTEPDQLRVYLVLFLVPFAHLIDKDHEILVYTLRKLPKRSLEMLLSWIKYDVPSDVFMTNLVKPLLAHLNTQLSYHRFDDMCEFYCKLLGQFHKINESRRNNTAFGFGMLPHTEFYSERLSAFREEDLGRLFEKWRMQLAARKTVQESERQFGRQMTSPATLRMAKEFTIFDYPFLLSADTKRRIMQIEDQATMFRNLLFSQLFMNSPYFVMNVHRDNLLEDTIRILSTVEKQELKKPLRVKFDGEEGLDAGGVRKEFFQLLSAQLFNPDYGMFIEYGDTDTIWFNPTDPALDAERSSEIILVGTLIGLAIYNSTLLDVRFPLVMYRMLLGKMPDEPGLDILEELDPEYAKNLRFLRDYDGDDFEDLFMQNFEVSTTVFGETKQVELKPGGSEIAVTKANREEYIALLVKYLVVDSVKTYASALVAGFNKVIPNGLASLSLFLPDELELTATGSPELDFDALESIATYEGGYSADHPVVKAFWKIVHDFDHETKEAFLRFTTGSPKAPVGGLRTVSFKIQRAGPDSDQLPTAHTCFNTLMLPDYASRDGLTTEQRLKERLTLALEVGSQGFGLE</sequence>
<dbReference type="Pfam" id="PF25390">
    <property type="entry name" value="WD40_RLD"/>
    <property type="match status" value="1"/>
</dbReference>
<feature type="repeat" description="RCC1" evidence="4">
    <location>
        <begin position="336"/>
        <end position="391"/>
    </location>
</feature>
<evidence type="ECO:0000256" key="2">
    <source>
        <dbReference type="ARBA" id="ARBA00022786"/>
    </source>
</evidence>
<organism evidence="7 8">
    <name type="scientific">Durusdinium trenchii</name>
    <dbReference type="NCBI Taxonomy" id="1381693"/>
    <lineage>
        <taxon>Eukaryota</taxon>
        <taxon>Sar</taxon>
        <taxon>Alveolata</taxon>
        <taxon>Dinophyceae</taxon>
        <taxon>Suessiales</taxon>
        <taxon>Symbiodiniaceae</taxon>
        <taxon>Durusdinium</taxon>
    </lineage>
</organism>
<feature type="region of interest" description="Disordered" evidence="5">
    <location>
        <begin position="1"/>
        <end position="20"/>
    </location>
</feature>
<evidence type="ECO:0000256" key="1">
    <source>
        <dbReference type="ARBA" id="ARBA00022737"/>
    </source>
</evidence>
<feature type="repeat" description="RCC1" evidence="4">
    <location>
        <begin position="66"/>
        <end position="119"/>
    </location>
</feature>
<proteinExistence type="predicted"/>
<dbReference type="PROSITE" id="PS50237">
    <property type="entry name" value="HECT"/>
    <property type="match status" value="1"/>
</dbReference>
<dbReference type="Gene3D" id="2.130.10.30">
    <property type="entry name" value="Regulator of chromosome condensation 1/beta-lactamase-inhibitor protein II"/>
    <property type="match status" value="2"/>
</dbReference>
<dbReference type="CDD" id="cd00078">
    <property type="entry name" value="HECTc"/>
    <property type="match status" value="1"/>
</dbReference>
<accession>A0ABP0JES0</accession>
<dbReference type="Gene3D" id="3.90.1750.10">
    <property type="entry name" value="Hect, E3 ligase catalytic domains"/>
    <property type="match status" value="1"/>
</dbReference>
<dbReference type="InterPro" id="IPR000569">
    <property type="entry name" value="HECT_dom"/>
</dbReference>
<protein>
    <submittedName>
        <fullName evidence="7">Probable E3 ubiquitin-protein ligase HERC3 (HECT domain and RCC1-like domain-containing protein 3) (HECT-type E3 ubiquitin transferase HERC3)</fullName>
    </submittedName>
</protein>
<keyword evidence="1" id="KW-0677">Repeat</keyword>
<dbReference type="SUPFAM" id="SSF56204">
    <property type="entry name" value="Hect, E3 ligase catalytic domain"/>
    <property type="match status" value="1"/>
</dbReference>
<evidence type="ECO:0000313" key="8">
    <source>
        <dbReference type="Proteomes" id="UP001642464"/>
    </source>
</evidence>
<feature type="repeat" description="RCC1" evidence="4">
    <location>
        <begin position="176"/>
        <end position="229"/>
    </location>
</feature>
<dbReference type="InterPro" id="IPR058923">
    <property type="entry name" value="RCC1-like_dom"/>
</dbReference>
<feature type="active site" description="Glycyl thioester intermediate" evidence="3">
    <location>
        <position position="1111"/>
    </location>
</feature>
<dbReference type="Proteomes" id="UP001642464">
    <property type="component" value="Unassembled WGS sequence"/>
</dbReference>
<gene>
    <name evidence="7" type="ORF">SCF082_LOCUS11703</name>
</gene>
<feature type="domain" description="HECT" evidence="6">
    <location>
        <begin position="807"/>
        <end position="1150"/>
    </location>
</feature>
<dbReference type="InterPro" id="IPR035983">
    <property type="entry name" value="Hect_E3_ubiquitin_ligase"/>
</dbReference>
<feature type="repeat" description="RCC1" evidence="4">
    <location>
        <begin position="120"/>
        <end position="175"/>
    </location>
</feature>
<dbReference type="InterPro" id="IPR000408">
    <property type="entry name" value="Reg_chr_condens"/>
</dbReference>
<evidence type="ECO:0000256" key="4">
    <source>
        <dbReference type="PROSITE-ProRule" id="PRU00235"/>
    </source>
</evidence>
<dbReference type="PROSITE" id="PS50012">
    <property type="entry name" value="RCC1_3"/>
    <property type="match status" value="6"/>
</dbReference>
<evidence type="ECO:0000259" key="6">
    <source>
        <dbReference type="PROSITE" id="PS50237"/>
    </source>
</evidence>
<feature type="compositionally biased region" description="Basic and acidic residues" evidence="5">
    <location>
        <begin position="1"/>
        <end position="12"/>
    </location>
</feature>
<feature type="region of interest" description="Disordered" evidence="5">
    <location>
        <begin position="26"/>
        <end position="47"/>
    </location>
</feature>